<dbReference type="AlphaFoldDB" id="A0A0F9E236"/>
<reference evidence="1" key="1">
    <citation type="journal article" date="2015" name="Nature">
        <title>Complex archaea that bridge the gap between prokaryotes and eukaryotes.</title>
        <authorList>
            <person name="Spang A."/>
            <person name="Saw J.H."/>
            <person name="Jorgensen S.L."/>
            <person name="Zaremba-Niedzwiedzka K."/>
            <person name="Martijn J."/>
            <person name="Lind A.E."/>
            <person name="van Eijk R."/>
            <person name="Schleper C."/>
            <person name="Guy L."/>
            <person name="Ettema T.J."/>
        </authorList>
    </citation>
    <scope>NUCLEOTIDE SEQUENCE</scope>
</reference>
<proteinExistence type="predicted"/>
<organism evidence="1">
    <name type="scientific">marine sediment metagenome</name>
    <dbReference type="NCBI Taxonomy" id="412755"/>
    <lineage>
        <taxon>unclassified sequences</taxon>
        <taxon>metagenomes</taxon>
        <taxon>ecological metagenomes</taxon>
    </lineage>
</organism>
<name>A0A0F9E236_9ZZZZ</name>
<gene>
    <name evidence="1" type="ORF">LCGC14_2128740</name>
</gene>
<comment type="caution">
    <text evidence="1">The sequence shown here is derived from an EMBL/GenBank/DDBJ whole genome shotgun (WGS) entry which is preliminary data.</text>
</comment>
<dbReference type="SUPFAM" id="SSF49899">
    <property type="entry name" value="Concanavalin A-like lectins/glucanases"/>
    <property type="match status" value="1"/>
</dbReference>
<evidence type="ECO:0008006" key="2">
    <source>
        <dbReference type="Google" id="ProtNLM"/>
    </source>
</evidence>
<dbReference type="InterPro" id="IPR013320">
    <property type="entry name" value="ConA-like_dom_sf"/>
</dbReference>
<sequence length="265" mass="28117">IKITGGTLQRVNVSLNTKTGAILERASTGTTVVSVQDAGDYWRLRVTVYNNTTGNVTLEVELFPAAGITLGTITATATGSIIVWGLALENAAFPTSYIKTTTAAVTRARDVATMSDVTWLNQSEGTILVEAIQLALVGPANYLIQIDDGGSFDRVFLLTDTNDKVTFNTNNSGGNNASSVVDTIIVVGTSFKAIGAYAQDDVIAGKDGVLDATPDTTVDLPTADVLTTVRIGDSHAGDRTLNGHIAEIRYWDIRKSNKFLQEITT</sequence>
<feature type="non-terminal residue" evidence="1">
    <location>
        <position position="1"/>
    </location>
</feature>
<protein>
    <recommendedName>
        <fullName evidence="2">LamG-like jellyroll fold domain-containing protein</fullName>
    </recommendedName>
</protein>
<accession>A0A0F9E236</accession>
<evidence type="ECO:0000313" key="1">
    <source>
        <dbReference type="EMBL" id="KKL68059.1"/>
    </source>
</evidence>
<dbReference type="EMBL" id="LAZR01026654">
    <property type="protein sequence ID" value="KKL68059.1"/>
    <property type="molecule type" value="Genomic_DNA"/>
</dbReference>